<sequence>MVYVADTSGERTNPTYARAATLREEVDALKAKVAHLGTDIALLHGRITYLFAQVERERQTAIAFVSAMHALSTAFGCGGYSFHAQLRKVFCQDESTALGREVANVNAEVKWAFATHAAWWDVMAFRGSGGYPVSDMLELLELEDKGAPLAHDAIIFLLLATRRHHLNDDDEPSVAEIMEHVKRASSGFPTERQTVWMGGLGLGAMSSTSEKASSGGGVTPLGH</sequence>
<protein>
    <submittedName>
        <fullName evidence="1">Uncharacterized protein</fullName>
    </submittedName>
</protein>
<dbReference type="Proteomes" id="UP000279236">
    <property type="component" value="Unassembled WGS sequence"/>
</dbReference>
<dbReference type="GeneID" id="39591072"/>
<gene>
    <name evidence="1" type="ORF">EHS24_006529</name>
</gene>
<name>A0A427Y1Q7_9TREE</name>
<dbReference type="EMBL" id="RSCE01000003">
    <property type="protein sequence ID" value="RSH84963.1"/>
    <property type="molecule type" value="Genomic_DNA"/>
</dbReference>
<keyword evidence="2" id="KW-1185">Reference proteome</keyword>
<evidence type="ECO:0000313" key="2">
    <source>
        <dbReference type="Proteomes" id="UP000279236"/>
    </source>
</evidence>
<dbReference type="AlphaFoldDB" id="A0A427Y1Q7"/>
<proteinExistence type="predicted"/>
<comment type="caution">
    <text evidence="1">The sequence shown here is derived from an EMBL/GenBank/DDBJ whole genome shotgun (WGS) entry which is preliminary data.</text>
</comment>
<organism evidence="1 2">
    <name type="scientific">Apiotrichum porosum</name>
    <dbReference type="NCBI Taxonomy" id="105984"/>
    <lineage>
        <taxon>Eukaryota</taxon>
        <taxon>Fungi</taxon>
        <taxon>Dikarya</taxon>
        <taxon>Basidiomycota</taxon>
        <taxon>Agaricomycotina</taxon>
        <taxon>Tremellomycetes</taxon>
        <taxon>Trichosporonales</taxon>
        <taxon>Trichosporonaceae</taxon>
        <taxon>Apiotrichum</taxon>
    </lineage>
</organism>
<reference evidence="1 2" key="1">
    <citation type="submission" date="2018-11" db="EMBL/GenBank/DDBJ databases">
        <title>Genome sequence of Apiotrichum porosum DSM 27194.</title>
        <authorList>
            <person name="Aliyu H."/>
            <person name="Gorte O."/>
            <person name="Ochsenreither K."/>
        </authorList>
    </citation>
    <scope>NUCLEOTIDE SEQUENCE [LARGE SCALE GENOMIC DNA]</scope>
    <source>
        <strain evidence="1 2">DSM 27194</strain>
    </source>
</reference>
<evidence type="ECO:0000313" key="1">
    <source>
        <dbReference type="EMBL" id="RSH84963.1"/>
    </source>
</evidence>
<dbReference type="RefSeq" id="XP_028478411.1">
    <property type="nucleotide sequence ID" value="XM_028621959.1"/>
</dbReference>
<accession>A0A427Y1Q7</accession>